<sequence length="291" mass="33068">MDLLDRITNFLERYVFKSNFSRPEGSLAAEPASECAVHQRRRNARLPASLPARNYFHGRNRQRKEEAEAFDPKFEALMNAAKKGAILFSLGTVSNTTNMPEHMLNCFVEAFAQFPDYNILWRMEMEVPQAAKYKHIHILKWLPQKELMKHPKTRLLIAHGGYNSFLEASQTGVPVVLMPLFADQFINARRAQRFGFARTLDKLALTTEKVADAMSAILNDLSYTQNAKKLASMLADKPTTKPYAILEHRLKLATVDSPHFALKPAQDLSILEFYLFDIAAVIAVVLFVLKN</sequence>
<keyword evidence="5" id="KW-0808">Transferase</keyword>
<evidence type="ECO:0000256" key="10">
    <source>
        <dbReference type="ARBA" id="ARBA00023180"/>
    </source>
</evidence>
<dbReference type="CDD" id="cd03784">
    <property type="entry name" value="GT1_Gtf-like"/>
    <property type="match status" value="1"/>
</dbReference>
<dbReference type="InterPro" id="IPR002213">
    <property type="entry name" value="UDP_glucos_trans"/>
</dbReference>
<organism evidence="13 14">
    <name type="scientific">Steinernema carpocapsae</name>
    <name type="common">Entomopathogenic nematode</name>
    <dbReference type="NCBI Taxonomy" id="34508"/>
    <lineage>
        <taxon>Eukaryota</taxon>
        <taxon>Metazoa</taxon>
        <taxon>Ecdysozoa</taxon>
        <taxon>Nematoda</taxon>
        <taxon>Chromadorea</taxon>
        <taxon>Rhabditida</taxon>
        <taxon>Tylenchina</taxon>
        <taxon>Panagrolaimomorpha</taxon>
        <taxon>Strongyloidoidea</taxon>
        <taxon>Steinernematidae</taxon>
        <taxon>Steinernema</taxon>
    </lineage>
</organism>
<evidence type="ECO:0000313" key="14">
    <source>
        <dbReference type="Proteomes" id="UP000298663"/>
    </source>
</evidence>
<comment type="similarity">
    <text evidence="2">Belongs to the UDP-glycosyltransferase family.</text>
</comment>
<keyword evidence="8 12" id="KW-1133">Transmembrane helix</keyword>
<comment type="caution">
    <text evidence="13">The sequence shown here is derived from an EMBL/GenBank/DDBJ whole genome shotgun (WGS) entry which is preliminary data.</text>
</comment>
<dbReference type="PANTHER" id="PTHR48043">
    <property type="entry name" value="EG:EG0003.4 PROTEIN-RELATED"/>
    <property type="match status" value="1"/>
</dbReference>
<evidence type="ECO:0000256" key="12">
    <source>
        <dbReference type="SAM" id="Phobius"/>
    </source>
</evidence>
<evidence type="ECO:0000256" key="9">
    <source>
        <dbReference type="ARBA" id="ARBA00023136"/>
    </source>
</evidence>
<dbReference type="FunFam" id="3.40.50.2000:FF:000118">
    <property type="entry name" value="UDP-glucuronosyltransferase"/>
    <property type="match status" value="1"/>
</dbReference>
<evidence type="ECO:0000256" key="6">
    <source>
        <dbReference type="ARBA" id="ARBA00022692"/>
    </source>
</evidence>
<comment type="subcellular location">
    <subcellularLocation>
        <location evidence="1">Membrane</location>
        <topology evidence="1">Single-pass membrane protein</topology>
    </subcellularLocation>
</comment>
<dbReference type="Gene3D" id="3.40.50.2000">
    <property type="entry name" value="Glycogen Phosphorylase B"/>
    <property type="match status" value="1"/>
</dbReference>
<comment type="catalytic activity">
    <reaction evidence="11">
        <text>glucuronate acceptor + UDP-alpha-D-glucuronate = acceptor beta-D-glucuronoside + UDP + H(+)</text>
        <dbReference type="Rhea" id="RHEA:21032"/>
        <dbReference type="ChEBI" id="CHEBI:15378"/>
        <dbReference type="ChEBI" id="CHEBI:58052"/>
        <dbReference type="ChEBI" id="CHEBI:58223"/>
        <dbReference type="ChEBI" id="CHEBI:132367"/>
        <dbReference type="ChEBI" id="CHEBI:132368"/>
        <dbReference type="EC" id="2.4.1.17"/>
    </reaction>
</comment>
<keyword evidence="10" id="KW-0325">Glycoprotein</keyword>
<evidence type="ECO:0000256" key="1">
    <source>
        <dbReference type="ARBA" id="ARBA00004167"/>
    </source>
</evidence>
<evidence type="ECO:0000313" key="13">
    <source>
        <dbReference type="EMBL" id="TKR68396.1"/>
    </source>
</evidence>
<evidence type="ECO:0000256" key="3">
    <source>
        <dbReference type="ARBA" id="ARBA00012544"/>
    </source>
</evidence>
<feature type="transmembrane region" description="Helical" evidence="12">
    <location>
        <begin position="268"/>
        <end position="289"/>
    </location>
</feature>
<evidence type="ECO:0000256" key="7">
    <source>
        <dbReference type="ARBA" id="ARBA00022729"/>
    </source>
</evidence>
<keyword evidence="14" id="KW-1185">Reference proteome</keyword>
<evidence type="ECO:0000256" key="2">
    <source>
        <dbReference type="ARBA" id="ARBA00009995"/>
    </source>
</evidence>
<dbReference type="Pfam" id="PF00201">
    <property type="entry name" value="UDPGT"/>
    <property type="match status" value="1"/>
</dbReference>
<dbReference type="AlphaFoldDB" id="A0A4U5MGK6"/>
<keyword evidence="9 12" id="KW-0472">Membrane</keyword>
<dbReference type="SUPFAM" id="SSF53756">
    <property type="entry name" value="UDP-Glycosyltransferase/glycogen phosphorylase"/>
    <property type="match status" value="1"/>
</dbReference>
<evidence type="ECO:0000256" key="11">
    <source>
        <dbReference type="ARBA" id="ARBA00047475"/>
    </source>
</evidence>
<name>A0A4U5MGK6_STECR</name>
<dbReference type="GO" id="GO:0016020">
    <property type="term" value="C:membrane"/>
    <property type="evidence" value="ECO:0007669"/>
    <property type="project" value="UniProtKB-SubCell"/>
</dbReference>
<reference evidence="13 14" key="1">
    <citation type="journal article" date="2015" name="Genome Biol.">
        <title>Comparative genomics of Steinernema reveals deeply conserved gene regulatory networks.</title>
        <authorList>
            <person name="Dillman A.R."/>
            <person name="Macchietto M."/>
            <person name="Porter C.F."/>
            <person name="Rogers A."/>
            <person name="Williams B."/>
            <person name="Antoshechkin I."/>
            <person name="Lee M.M."/>
            <person name="Goodwin Z."/>
            <person name="Lu X."/>
            <person name="Lewis E.E."/>
            <person name="Goodrich-Blair H."/>
            <person name="Stock S.P."/>
            <person name="Adams B.J."/>
            <person name="Sternberg P.W."/>
            <person name="Mortazavi A."/>
        </authorList>
    </citation>
    <scope>NUCLEOTIDE SEQUENCE [LARGE SCALE GENOMIC DNA]</scope>
    <source>
        <strain evidence="13 14">ALL</strain>
    </source>
</reference>
<dbReference type="Proteomes" id="UP000298663">
    <property type="component" value="Unassembled WGS sequence"/>
</dbReference>
<proteinExistence type="inferred from homology"/>
<dbReference type="EC" id="2.4.1.17" evidence="3"/>
<evidence type="ECO:0000256" key="4">
    <source>
        <dbReference type="ARBA" id="ARBA00022676"/>
    </source>
</evidence>
<keyword evidence="7" id="KW-0732">Signal</keyword>
<dbReference type="PANTHER" id="PTHR48043:SF46">
    <property type="entry name" value="UDP-GLUCURONOSYLTRANSFERASE UGT-60-RELATED"/>
    <property type="match status" value="1"/>
</dbReference>
<dbReference type="GO" id="GO:0015020">
    <property type="term" value="F:glucuronosyltransferase activity"/>
    <property type="evidence" value="ECO:0007669"/>
    <property type="project" value="UniProtKB-EC"/>
</dbReference>
<dbReference type="EMBL" id="AZBU02000008">
    <property type="protein sequence ID" value="TKR68396.1"/>
    <property type="molecule type" value="Genomic_DNA"/>
</dbReference>
<dbReference type="STRING" id="34508.A0A4U5MGK6"/>
<dbReference type="OrthoDB" id="5835829at2759"/>
<keyword evidence="4" id="KW-0328">Glycosyltransferase</keyword>
<reference evidence="13 14" key="2">
    <citation type="journal article" date="2019" name="G3 (Bethesda)">
        <title>Hybrid Assembly of the Genome of the Entomopathogenic Nematode Steinernema carpocapsae Identifies the X-Chromosome.</title>
        <authorList>
            <person name="Serra L."/>
            <person name="Macchietto M."/>
            <person name="Macias-Munoz A."/>
            <person name="McGill C.J."/>
            <person name="Rodriguez I.M."/>
            <person name="Rodriguez B."/>
            <person name="Murad R."/>
            <person name="Mortazavi A."/>
        </authorList>
    </citation>
    <scope>NUCLEOTIDE SEQUENCE [LARGE SCALE GENOMIC DNA]</scope>
    <source>
        <strain evidence="13 14">ALL</strain>
    </source>
</reference>
<keyword evidence="6 12" id="KW-0812">Transmembrane</keyword>
<accession>A0A4U5MGK6</accession>
<gene>
    <name evidence="13" type="ORF">L596_024386</name>
</gene>
<evidence type="ECO:0000256" key="8">
    <source>
        <dbReference type="ARBA" id="ARBA00022989"/>
    </source>
</evidence>
<protein>
    <recommendedName>
        <fullName evidence="3">glucuronosyltransferase</fullName>
        <ecNumber evidence="3">2.4.1.17</ecNumber>
    </recommendedName>
</protein>
<dbReference type="InterPro" id="IPR050271">
    <property type="entry name" value="UDP-glycosyltransferase"/>
</dbReference>
<evidence type="ECO:0000256" key="5">
    <source>
        <dbReference type="ARBA" id="ARBA00022679"/>
    </source>
</evidence>